<dbReference type="Proteomes" id="UP000290572">
    <property type="component" value="Unassembled WGS sequence"/>
</dbReference>
<reference evidence="1 2" key="1">
    <citation type="submission" date="2018-03" db="EMBL/GenBank/DDBJ databases">
        <title>Draft genome sequence of Rohu Carp (Labeo rohita).</title>
        <authorList>
            <person name="Das P."/>
            <person name="Kushwaha B."/>
            <person name="Joshi C.G."/>
            <person name="Kumar D."/>
            <person name="Nagpure N.S."/>
            <person name="Sahoo L."/>
            <person name="Das S.P."/>
            <person name="Bit A."/>
            <person name="Patnaik S."/>
            <person name="Meher P.K."/>
            <person name="Jayasankar P."/>
            <person name="Koringa P.G."/>
            <person name="Patel N.V."/>
            <person name="Hinsu A.T."/>
            <person name="Kumar R."/>
            <person name="Pandey M."/>
            <person name="Agarwal S."/>
            <person name="Srivastava S."/>
            <person name="Singh M."/>
            <person name="Iquebal M.A."/>
            <person name="Jaiswal S."/>
            <person name="Angadi U.B."/>
            <person name="Kumar N."/>
            <person name="Raza M."/>
            <person name="Shah T.M."/>
            <person name="Rai A."/>
            <person name="Jena J.K."/>
        </authorList>
    </citation>
    <scope>NUCLEOTIDE SEQUENCE [LARGE SCALE GENOMIC DNA]</scope>
    <source>
        <strain evidence="1">DASCIFA01</strain>
        <tissue evidence="1">Testis</tissue>
    </source>
</reference>
<dbReference type="AlphaFoldDB" id="A0A498M8K2"/>
<protein>
    <submittedName>
        <fullName evidence="1">Uncharacterized protein</fullName>
    </submittedName>
</protein>
<evidence type="ECO:0000313" key="2">
    <source>
        <dbReference type="Proteomes" id="UP000290572"/>
    </source>
</evidence>
<evidence type="ECO:0000313" key="1">
    <source>
        <dbReference type="EMBL" id="RXN17031.1"/>
    </source>
</evidence>
<organism evidence="1 2">
    <name type="scientific">Labeo rohita</name>
    <name type="common">Indian major carp</name>
    <name type="synonym">Cyprinus rohita</name>
    <dbReference type="NCBI Taxonomy" id="84645"/>
    <lineage>
        <taxon>Eukaryota</taxon>
        <taxon>Metazoa</taxon>
        <taxon>Chordata</taxon>
        <taxon>Craniata</taxon>
        <taxon>Vertebrata</taxon>
        <taxon>Euteleostomi</taxon>
        <taxon>Actinopterygii</taxon>
        <taxon>Neopterygii</taxon>
        <taxon>Teleostei</taxon>
        <taxon>Ostariophysi</taxon>
        <taxon>Cypriniformes</taxon>
        <taxon>Cyprinidae</taxon>
        <taxon>Labeoninae</taxon>
        <taxon>Labeonini</taxon>
        <taxon>Labeo</taxon>
    </lineage>
</organism>
<comment type="caution">
    <text evidence="1">The sequence shown here is derived from an EMBL/GenBank/DDBJ whole genome shotgun (WGS) entry which is preliminary data.</text>
</comment>
<proteinExistence type="predicted"/>
<accession>A0A498M8K2</accession>
<name>A0A498M8K2_LABRO</name>
<dbReference type="EMBL" id="QBIY01012766">
    <property type="protein sequence ID" value="RXN17031.1"/>
    <property type="molecule type" value="Genomic_DNA"/>
</dbReference>
<gene>
    <name evidence="1" type="ORF">ROHU_027155</name>
</gene>
<sequence length="117" mass="12977">MERVCEELGLSMEVKQIDGMCGYAYCQSFSCDYTECGLIFGDRRYFVAKHSSLHVTGAAQGYFISEGVLIRKWTPQAKAFLKEPVIQVVVPTPFRSMVNNMANCALPHPAQSQYGAG</sequence>
<keyword evidence="2" id="KW-1185">Reference proteome</keyword>